<evidence type="ECO:0000256" key="8">
    <source>
        <dbReference type="ARBA" id="ARBA00022840"/>
    </source>
</evidence>
<evidence type="ECO:0000313" key="16">
    <source>
        <dbReference type="Proteomes" id="UP001149813"/>
    </source>
</evidence>
<comment type="similarity">
    <text evidence="2">Belongs to the eukaryotic ATPase epsilon family.</text>
</comment>
<protein>
    <recommendedName>
        <fullName evidence="3">cysteine--tRNA ligase</fullName>
        <ecNumber evidence="3">6.1.1.16</ecNumber>
    </recommendedName>
    <alternativeName>
        <fullName evidence="11">Cysteinyl-tRNA synthetase</fullName>
    </alternativeName>
</protein>
<reference evidence="15" key="1">
    <citation type="submission" date="2022-07" db="EMBL/GenBank/DDBJ databases">
        <title>Phylogenomic reconstructions and comparative analyses of Kickxellomycotina fungi.</title>
        <authorList>
            <person name="Reynolds N.K."/>
            <person name="Stajich J.E."/>
            <person name="Barry K."/>
            <person name="Grigoriev I.V."/>
            <person name="Crous P."/>
            <person name="Smith M.E."/>
        </authorList>
    </citation>
    <scope>NUCLEOTIDE SEQUENCE</scope>
    <source>
        <strain evidence="15">NBRC 32514</strain>
    </source>
</reference>
<keyword evidence="16" id="KW-1185">Reference proteome</keyword>
<evidence type="ECO:0000256" key="2">
    <source>
        <dbReference type="ARBA" id="ARBA00009502"/>
    </source>
</evidence>
<dbReference type="GO" id="GO:0005743">
    <property type="term" value="C:mitochondrial inner membrane"/>
    <property type="evidence" value="ECO:0007669"/>
    <property type="project" value="InterPro"/>
</dbReference>
<evidence type="ECO:0000256" key="5">
    <source>
        <dbReference type="ARBA" id="ARBA00022723"/>
    </source>
</evidence>
<evidence type="ECO:0000256" key="7">
    <source>
        <dbReference type="ARBA" id="ARBA00022833"/>
    </source>
</evidence>
<keyword evidence="12" id="KW-0175">Coiled coil</keyword>
<dbReference type="GO" id="GO:0045259">
    <property type="term" value="C:proton-transporting ATP synthase complex"/>
    <property type="evidence" value="ECO:0007669"/>
    <property type="project" value="InterPro"/>
</dbReference>
<name>A0A9W7XVE8_9FUNG</name>
<dbReference type="GO" id="GO:0005524">
    <property type="term" value="F:ATP binding"/>
    <property type="evidence" value="ECO:0007669"/>
    <property type="project" value="UniProtKB-KW"/>
</dbReference>
<dbReference type="EMBL" id="JANBOJ010000348">
    <property type="protein sequence ID" value="KAJ1719735.1"/>
    <property type="molecule type" value="Genomic_DNA"/>
</dbReference>
<dbReference type="PRINTS" id="PR00983">
    <property type="entry name" value="TRNASYNTHCYS"/>
</dbReference>
<feature type="domain" description="tRNA synthetases class I catalytic" evidence="14">
    <location>
        <begin position="40"/>
        <end position="459"/>
    </location>
</feature>
<dbReference type="PANTHER" id="PTHR10890">
    <property type="entry name" value="CYSTEINYL-TRNA SYNTHETASE"/>
    <property type="match status" value="1"/>
</dbReference>
<dbReference type="Pfam" id="PF04627">
    <property type="entry name" value="ATP-synt_Eps"/>
    <property type="match status" value="1"/>
</dbReference>
<feature type="region of interest" description="Disordered" evidence="13">
    <location>
        <begin position="1"/>
        <end position="20"/>
    </location>
</feature>
<dbReference type="HAMAP" id="MF_00041">
    <property type="entry name" value="Cys_tRNA_synth"/>
    <property type="match status" value="1"/>
</dbReference>
<dbReference type="SUPFAM" id="SSF48690">
    <property type="entry name" value="Epsilon subunit of mitochondrial F1F0-ATP synthase"/>
    <property type="match status" value="1"/>
</dbReference>
<evidence type="ECO:0000256" key="12">
    <source>
        <dbReference type="SAM" id="Coils"/>
    </source>
</evidence>
<feature type="coiled-coil region" evidence="12">
    <location>
        <begin position="667"/>
        <end position="696"/>
    </location>
</feature>
<comment type="caution">
    <text evidence="15">The sequence shown here is derived from an EMBL/GenBank/DDBJ whole genome shotgun (WGS) entry which is preliminary data.</text>
</comment>
<dbReference type="InterPro" id="IPR014729">
    <property type="entry name" value="Rossmann-like_a/b/a_fold"/>
</dbReference>
<evidence type="ECO:0000256" key="10">
    <source>
        <dbReference type="ARBA" id="ARBA00023146"/>
    </source>
</evidence>
<keyword evidence="4 15" id="KW-0436">Ligase</keyword>
<dbReference type="InterPro" id="IPR006721">
    <property type="entry name" value="ATP_synth_F1_esu_mt"/>
</dbReference>
<keyword evidence="10" id="KW-0030">Aminoacyl-tRNA synthetase</keyword>
<evidence type="ECO:0000256" key="11">
    <source>
        <dbReference type="ARBA" id="ARBA00031499"/>
    </source>
</evidence>
<dbReference type="CDD" id="cd00672">
    <property type="entry name" value="CysRS_core"/>
    <property type="match status" value="1"/>
</dbReference>
<keyword evidence="7" id="KW-0862">Zinc</keyword>
<dbReference type="SUPFAM" id="SSF47323">
    <property type="entry name" value="Anticodon-binding domain of a subclass of class I aminoacyl-tRNA synthetases"/>
    <property type="match status" value="1"/>
</dbReference>
<evidence type="ECO:0000313" key="15">
    <source>
        <dbReference type="EMBL" id="KAJ1719735.1"/>
    </source>
</evidence>
<dbReference type="InterPro" id="IPR024909">
    <property type="entry name" value="Cys-tRNA/MSH_ligase"/>
</dbReference>
<keyword evidence="6" id="KW-0547">Nucleotide-binding</keyword>
<evidence type="ECO:0000256" key="9">
    <source>
        <dbReference type="ARBA" id="ARBA00022917"/>
    </source>
</evidence>
<dbReference type="Gene3D" id="1.10.1620.20">
    <property type="entry name" value="ATP synthase, F1 complex, epsilon subunit superfamily, mitochondrial"/>
    <property type="match status" value="1"/>
</dbReference>
<dbReference type="InterPro" id="IPR032678">
    <property type="entry name" value="tRNA-synt_1_cat_dom"/>
</dbReference>
<keyword evidence="9" id="KW-0648">Protein biosynthesis</keyword>
<dbReference type="AlphaFoldDB" id="A0A9W7XVE8"/>
<dbReference type="Gene3D" id="3.40.50.620">
    <property type="entry name" value="HUPs"/>
    <property type="match status" value="2"/>
</dbReference>
<evidence type="ECO:0000256" key="1">
    <source>
        <dbReference type="ARBA" id="ARBA00001947"/>
    </source>
</evidence>
<evidence type="ECO:0000256" key="3">
    <source>
        <dbReference type="ARBA" id="ARBA00012832"/>
    </source>
</evidence>
<dbReference type="GO" id="GO:0004817">
    <property type="term" value="F:cysteine-tRNA ligase activity"/>
    <property type="evidence" value="ECO:0007669"/>
    <property type="project" value="UniProtKB-EC"/>
</dbReference>
<dbReference type="OrthoDB" id="438179at2759"/>
<dbReference type="InterPro" id="IPR009080">
    <property type="entry name" value="tRNAsynth_Ia_anticodon-bd"/>
</dbReference>
<dbReference type="GO" id="GO:0046872">
    <property type="term" value="F:metal ion binding"/>
    <property type="evidence" value="ECO:0007669"/>
    <property type="project" value="UniProtKB-KW"/>
</dbReference>
<evidence type="ECO:0000259" key="14">
    <source>
        <dbReference type="Pfam" id="PF01406"/>
    </source>
</evidence>
<evidence type="ECO:0000256" key="4">
    <source>
        <dbReference type="ARBA" id="ARBA00022598"/>
    </source>
</evidence>
<dbReference type="CDD" id="cd12153">
    <property type="entry name" value="F1-ATPase_epsilon"/>
    <property type="match status" value="1"/>
</dbReference>
<keyword evidence="5" id="KW-0479">Metal-binding</keyword>
<dbReference type="Proteomes" id="UP001149813">
    <property type="component" value="Unassembled WGS sequence"/>
</dbReference>
<organism evidence="15 16">
    <name type="scientific">Coemansia erecta</name>
    <dbReference type="NCBI Taxonomy" id="147472"/>
    <lineage>
        <taxon>Eukaryota</taxon>
        <taxon>Fungi</taxon>
        <taxon>Fungi incertae sedis</taxon>
        <taxon>Zoopagomycota</taxon>
        <taxon>Kickxellomycotina</taxon>
        <taxon>Kickxellomycetes</taxon>
        <taxon>Kickxellales</taxon>
        <taxon>Kickxellaceae</taxon>
        <taxon>Coemansia</taxon>
    </lineage>
</organism>
<evidence type="ECO:0000256" key="13">
    <source>
        <dbReference type="SAM" id="MobiDB-lite"/>
    </source>
</evidence>
<keyword evidence="8" id="KW-0067">ATP-binding</keyword>
<evidence type="ECO:0000256" key="6">
    <source>
        <dbReference type="ARBA" id="ARBA00022741"/>
    </source>
</evidence>
<dbReference type="EC" id="6.1.1.16" evidence="3"/>
<dbReference type="NCBIfam" id="TIGR00435">
    <property type="entry name" value="cysS"/>
    <property type="match status" value="1"/>
</dbReference>
<gene>
    <name evidence="15" type="primary">CYR1_2</name>
    <name evidence="15" type="ORF">LPJ53_005547</name>
</gene>
<dbReference type="GO" id="GO:0006423">
    <property type="term" value="P:cysteinyl-tRNA aminoacylation"/>
    <property type="evidence" value="ECO:0007669"/>
    <property type="project" value="InterPro"/>
</dbReference>
<dbReference type="PANTHER" id="PTHR10890:SF3">
    <property type="entry name" value="CYSTEINE--TRNA LIGASE, CYTOPLASMIC"/>
    <property type="match status" value="1"/>
</dbReference>
<dbReference type="InterPro" id="IPR036742">
    <property type="entry name" value="ATP_synth_F1_esu_sf_mt"/>
</dbReference>
<accession>A0A9W7XVE8</accession>
<dbReference type="InterPro" id="IPR015803">
    <property type="entry name" value="Cys-tRNA-ligase"/>
</dbReference>
<dbReference type="SUPFAM" id="SSF52374">
    <property type="entry name" value="Nucleotidylyl transferase"/>
    <property type="match status" value="1"/>
</dbReference>
<dbReference type="Pfam" id="PF01406">
    <property type="entry name" value="tRNA-synt_1e"/>
    <property type="match status" value="1"/>
</dbReference>
<sequence>MMAFTNNNSSPWIQPESTHPQTGLVINNTLTKSKVPFIPRNGNNVSWYGCGPTVYDASHLGHARNYVTFDIIRRIMEDYLNYDVNMVMNITDIDDKIILRARQALLLSQYRQKATTLTQQIVDDVSLAFRGFVVSKLKEPINTENDWAAVVEKTGNGTDPKRVESDEKFPMNYKAASSTFAAISLAREQIASGKVSQAEAESLINAAKDVLELWLDGQYGAEVTDRQIFRDLAAYWEKDFFADMDALNVRRPNVLTRVSEFVPEIVRFVERIIDNGYAYEQDGSVYFDIDAFDGKNGNFYAKLEPKLKGNLKLQAEGEGALVAKTANKHNPADFALWKKSKPGEPRWDSPWGEGRPGWHIECSVMASEILGSNIDLHTGGIDLTFPHHDNEIAQSEACLGCSQWINYFMHAGHFHVGGMKMSKSLKNFTTIKEALTKHSARQLRILFLLSKWDSRLDYLPGTMDGPLAMEKTFDNFFSNTNALLRDFRLRQQESDGQRHFLEAELELQAALVDTKAQVHNALLDSFDTPKAMKALYEIVTRTNTYLQRGRASIDPQIVEMVGLYVTKIFRSFGLVIDGVGSRIGWGSGSADGGSEGVADRESILLPVATVLSDFRDAVRDIALSGGDKKALLELCDRVRDQDLPDLGIVIGDHGDGRALVKFVNPEEVRREREARQAEEEAKRAKKEASIRAAEEKRLAKLAAGKLAPEDMFRTPEMRELYSEWRENGIPTKDKAGEELAKSKVKKLEKLWAAQEKLHSEYLKSQDHYLQYSNIAARALRRVVKPQLQAEVAKRETVAIKYAKWDSGKAGVSTAVPIIETRAKVEN</sequence>
<dbReference type="GO" id="GO:0046933">
    <property type="term" value="F:proton-transporting ATP synthase activity, rotational mechanism"/>
    <property type="evidence" value="ECO:0007669"/>
    <property type="project" value="InterPro"/>
</dbReference>
<proteinExistence type="inferred from homology"/>
<comment type="cofactor">
    <cofactor evidence="1">
        <name>Zn(2+)</name>
        <dbReference type="ChEBI" id="CHEBI:29105"/>
    </cofactor>
</comment>